<dbReference type="OrthoDB" id="659223at2"/>
<dbReference type="EMBL" id="RBWS01000029">
    <property type="protein sequence ID" value="RKO68526.1"/>
    <property type="molecule type" value="Genomic_DNA"/>
</dbReference>
<accession>A0A420VQD1</accession>
<evidence type="ECO:0000259" key="2">
    <source>
        <dbReference type="PROSITE" id="PS50110"/>
    </source>
</evidence>
<proteinExistence type="predicted"/>
<gene>
    <name evidence="3" type="ORF">D7322_26690</name>
</gene>
<dbReference type="AlphaFoldDB" id="A0A420VQD1"/>
<evidence type="ECO:0000256" key="1">
    <source>
        <dbReference type="PROSITE-ProRule" id="PRU00169"/>
    </source>
</evidence>
<dbReference type="GO" id="GO:0000160">
    <property type="term" value="P:phosphorelay signal transduction system"/>
    <property type="evidence" value="ECO:0007669"/>
    <property type="project" value="InterPro"/>
</dbReference>
<comment type="caution">
    <text evidence="3">The sequence shown here is derived from an EMBL/GenBank/DDBJ whole genome shotgun (WGS) entry which is preliminary data.</text>
</comment>
<dbReference type="SMART" id="SM00448">
    <property type="entry name" value="REC"/>
    <property type="match status" value="1"/>
</dbReference>
<keyword evidence="4" id="KW-1185">Reference proteome</keyword>
<dbReference type="Proteomes" id="UP000282423">
    <property type="component" value="Unassembled WGS sequence"/>
</dbReference>
<sequence>MFKKVLIAEDHDTENVAVQITLRDLGVHNPKYVYYCDHALTWIKNAIRDGEPYDLLITDIEFEDDGNFQEIKDGLALIKAVKDIQPDIKTIIFTGKDRSIAINEMFKSSQIDGHVIKARRGGQHLREAIQAVYQNRIYQSPNTKKIIQEQNSHEFTQLDLHIIKLLYEGIAQKDMPQYLQQRDIKPSSLSSIEKRLNLMKDILGFTKNEQLVAYCKEMELI</sequence>
<dbReference type="Gene3D" id="3.40.50.2300">
    <property type="match status" value="1"/>
</dbReference>
<name>A0A420VQD1_9SPHI</name>
<dbReference type="InterPro" id="IPR001789">
    <property type="entry name" value="Sig_transdc_resp-reg_receiver"/>
</dbReference>
<keyword evidence="1" id="KW-0597">Phosphoprotein</keyword>
<organism evidence="3 4">
    <name type="scientific">Sphingobacterium puteale</name>
    <dbReference type="NCBI Taxonomy" id="2420510"/>
    <lineage>
        <taxon>Bacteria</taxon>
        <taxon>Pseudomonadati</taxon>
        <taxon>Bacteroidota</taxon>
        <taxon>Sphingobacteriia</taxon>
        <taxon>Sphingobacteriales</taxon>
        <taxon>Sphingobacteriaceae</taxon>
        <taxon>Sphingobacterium</taxon>
    </lineage>
</organism>
<dbReference type="RefSeq" id="WP_121127221.1">
    <property type="nucleotide sequence ID" value="NZ_RBWS01000029.1"/>
</dbReference>
<dbReference type="SUPFAM" id="SSF52172">
    <property type="entry name" value="CheY-like"/>
    <property type="match status" value="1"/>
</dbReference>
<feature type="domain" description="Response regulatory" evidence="2">
    <location>
        <begin position="4"/>
        <end position="132"/>
    </location>
</feature>
<protein>
    <submittedName>
        <fullName evidence="3">Response regulator</fullName>
    </submittedName>
</protein>
<evidence type="ECO:0000313" key="4">
    <source>
        <dbReference type="Proteomes" id="UP000282423"/>
    </source>
</evidence>
<dbReference type="CDD" id="cd00156">
    <property type="entry name" value="REC"/>
    <property type="match status" value="1"/>
</dbReference>
<dbReference type="InterPro" id="IPR011006">
    <property type="entry name" value="CheY-like_superfamily"/>
</dbReference>
<reference evidence="3 4" key="1">
    <citation type="submission" date="2018-10" db="EMBL/GenBank/DDBJ databases">
        <title>Sphingobacterium sp. M05W1-28.</title>
        <authorList>
            <person name="Cai H."/>
        </authorList>
    </citation>
    <scope>NUCLEOTIDE SEQUENCE [LARGE SCALE GENOMIC DNA]</scope>
    <source>
        <strain evidence="3 4">M05W1-28</strain>
    </source>
</reference>
<feature type="modified residue" description="4-aspartylphosphate" evidence="1">
    <location>
        <position position="59"/>
    </location>
</feature>
<dbReference type="PROSITE" id="PS50110">
    <property type="entry name" value="RESPONSE_REGULATORY"/>
    <property type="match status" value="1"/>
</dbReference>
<evidence type="ECO:0000313" key="3">
    <source>
        <dbReference type="EMBL" id="RKO68526.1"/>
    </source>
</evidence>